<evidence type="ECO:0000313" key="2">
    <source>
        <dbReference type="EMBL" id="VFR86220.1"/>
    </source>
</evidence>
<protein>
    <submittedName>
        <fullName evidence="2">Uncharacterized protein</fullName>
    </submittedName>
</protein>
<accession>A0A484UHR4</accession>
<dbReference type="AlphaFoldDB" id="A0A484UHR4"/>
<name>A0A484UHR4_9ZZZZ</name>
<dbReference type="EMBL" id="CAADIN010000014">
    <property type="protein sequence ID" value="VFR86220.1"/>
    <property type="molecule type" value="Genomic_DNA"/>
</dbReference>
<sequence length="239" mass="26015">MTNPTTWPIALTTREQGDANHYAILHGCDWLAALQINGKLPVAAQADLVRVMAAAPALLDALCVLQANPNDPRAHRVALDALRLAGSTQAVRNYYQNAADSFPPAHGQQQAQQPSIRDLLSDELINSLAFGIEPPQLEASPSGNLATCAGWLAAAERLLAGRPAWTAIQGKGGYVVLFEGEIWSVPDQGLDHQYTPDDLCALDWTVWDLDAWEGMTEEECRAMIENPCFVQLMPFSTVR</sequence>
<dbReference type="EMBL" id="CAADIM010000018">
    <property type="protein sequence ID" value="VFR81196.1"/>
    <property type="molecule type" value="Genomic_DNA"/>
</dbReference>
<organism evidence="2">
    <name type="scientific">plant metagenome</name>
    <dbReference type="NCBI Taxonomy" id="1297885"/>
    <lineage>
        <taxon>unclassified sequences</taxon>
        <taxon>metagenomes</taxon>
        <taxon>organismal metagenomes</taxon>
    </lineage>
</organism>
<gene>
    <name evidence="1" type="ORF">ISE1_2718</name>
    <name evidence="2" type="ORF">ISE2_4468</name>
</gene>
<evidence type="ECO:0000313" key="1">
    <source>
        <dbReference type="EMBL" id="VFR81196.1"/>
    </source>
</evidence>
<reference evidence="2" key="1">
    <citation type="submission" date="2019-03" db="EMBL/GenBank/DDBJ databases">
        <authorList>
            <person name="Danneels B."/>
        </authorList>
    </citation>
    <scope>NUCLEOTIDE SEQUENCE</scope>
</reference>
<proteinExistence type="predicted"/>